<evidence type="ECO:0000256" key="6">
    <source>
        <dbReference type="ARBA" id="ARBA00022596"/>
    </source>
</evidence>
<dbReference type="Proteomes" id="UP001549366">
    <property type="component" value="Unassembled WGS sequence"/>
</dbReference>
<comment type="function">
    <text evidence="1">Efflux system for nickel and cobalt.</text>
</comment>
<name>A0ABV2SI74_9GAMM</name>
<keyword evidence="3" id="KW-0171">Cobalt transport</keyword>
<evidence type="ECO:0000256" key="2">
    <source>
        <dbReference type="ARBA" id="ARBA00004651"/>
    </source>
</evidence>
<evidence type="ECO:0000256" key="4">
    <source>
        <dbReference type="ARBA" id="ARBA00022448"/>
    </source>
</evidence>
<dbReference type="PANTHER" id="PTHR40659:SF1">
    <property type="entry name" value="NICKEL_COBALT EFFLUX SYSTEM RCNA"/>
    <property type="match status" value="1"/>
</dbReference>
<organism evidence="14 15">
    <name type="scientific">Endozoicomonas lisbonensis</name>
    <dbReference type="NCBI Taxonomy" id="3120522"/>
    <lineage>
        <taxon>Bacteria</taxon>
        <taxon>Pseudomonadati</taxon>
        <taxon>Pseudomonadota</taxon>
        <taxon>Gammaproteobacteria</taxon>
        <taxon>Oceanospirillales</taxon>
        <taxon>Endozoicomonadaceae</taxon>
        <taxon>Endozoicomonas</taxon>
    </lineage>
</organism>
<keyword evidence="15" id="KW-1185">Reference proteome</keyword>
<evidence type="ECO:0000313" key="15">
    <source>
        <dbReference type="Proteomes" id="UP001549366"/>
    </source>
</evidence>
<dbReference type="PANTHER" id="PTHR40659">
    <property type="entry name" value="NICKEL/COBALT EFFLUX SYSTEM RCNA"/>
    <property type="match status" value="1"/>
</dbReference>
<evidence type="ECO:0000256" key="9">
    <source>
        <dbReference type="ARBA" id="ARBA00023065"/>
    </source>
</evidence>
<evidence type="ECO:0000256" key="1">
    <source>
        <dbReference type="ARBA" id="ARBA00002510"/>
    </source>
</evidence>
<dbReference type="EMBL" id="JBEWTB010000002">
    <property type="protein sequence ID" value="MET4757465.1"/>
    <property type="molecule type" value="Genomic_DNA"/>
</dbReference>
<proteinExistence type="inferred from homology"/>
<keyword evidence="9" id="KW-0406">Ion transport</keyword>
<evidence type="ECO:0000313" key="14">
    <source>
        <dbReference type="EMBL" id="MET4757465.1"/>
    </source>
</evidence>
<keyword evidence="6" id="KW-0533">Nickel</keyword>
<dbReference type="InterPro" id="IPR051224">
    <property type="entry name" value="NiCoT_RcnA"/>
</dbReference>
<comment type="caution">
    <text evidence="14">The sequence shown here is derived from an EMBL/GenBank/DDBJ whole genome shotgun (WGS) entry which is preliminary data.</text>
</comment>
<evidence type="ECO:0000256" key="5">
    <source>
        <dbReference type="ARBA" id="ARBA00022475"/>
    </source>
</evidence>
<dbReference type="InterPro" id="IPR011541">
    <property type="entry name" value="Ni/Co_transpt_high_affinity"/>
</dbReference>
<feature type="transmembrane region" description="Helical" evidence="13">
    <location>
        <begin position="148"/>
        <end position="170"/>
    </location>
</feature>
<dbReference type="RefSeq" id="WP_354007618.1">
    <property type="nucleotide sequence ID" value="NZ_JBEWTA010000001.1"/>
</dbReference>
<keyword evidence="10" id="KW-0921">Nickel transport</keyword>
<evidence type="ECO:0000256" key="8">
    <source>
        <dbReference type="ARBA" id="ARBA00022989"/>
    </source>
</evidence>
<reference evidence="14 15" key="1">
    <citation type="submission" date="2024-06" db="EMBL/GenBank/DDBJ databases">
        <title>Genomic Encyclopedia of Type Strains, Phase V (KMG-V): Genome sequencing to study the core and pangenomes of soil and plant-associated prokaryotes.</title>
        <authorList>
            <person name="Whitman W."/>
        </authorList>
    </citation>
    <scope>NUCLEOTIDE SEQUENCE [LARGE SCALE GENOMIC DNA]</scope>
    <source>
        <strain evidence="14 15">NE40</strain>
    </source>
</reference>
<comment type="similarity">
    <text evidence="13">Belongs to the NiCoT transporter (TC 2.A.52) family.</text>
</comment>
<keyword evidence="5" id="KW-1003">Cell membrane</keyword>
<keyword evidence="11 13" id="KW-0472">Membrane</keyword>
<keyword evidence="4 13" id="KW-0813">Transport</keyword>
<feature type="transmembrane region" description="Helical" evidence="13">
    <location>
        <begin position="294"/>
        <end position="315"/>
    </location>
</feature>
<feature type="transmembrane region" description="Helical" evidence="13">
    <location>
        <begin position="217"/>
        <end position="239"/>
    </location>
</feature>
<gene>
    <name evidence="14" type="ORF">V5J35_002657</name>
</gene>
<feature type="transmembrane region" description="Helical" evidence="13">
    <location>
        <begin position="109"/>
        <end position="136"/>
    </location>
</feature>
<keyword evidence="8 13" id="KW-1133">Transmembrane helix</keyword>
<dbReference type="Pfam" id="PF03824">
    <property type="entry name" value="NicO"/>
    <property type="match status" value="2"/>
</dbReference>
<evidence type="ECO:0000256" key="12">
    <source>
        <dbReference type="ARBA" id="ARBA00023285"/>
    </source>
</evidence>
<sequence length="328" mass="36015">MIRDTYSSSATPTGFHRVALTSLIVVMAMICYQLWQAWPTLVLKSTEWQRIVNNQLADLLYDARENPLVSGGYLAGFSFLYGILHALGPGHGKVIVTTYLATQPAKAKTSLILTAVSAFCQAMVAVALVSVLLWGLSGSTRDVNRHALSFMTLSSFLISVLGVMICWRVFRQLFQKKVTRKKACSSHHKEHDHSCGCGHQHVASPEAVNQASSLREYISVIMSIGLRPCTGAIMVLFFANMVGLYWMGVISALLMSMGTAITTSTLALMTLSGKQIVRRYLSSKHAHQQQRWQWAGYSLQLLGGTLLILLGLLLMNSQSTGLSPMLTM</sequence>
<evidence type="ECO:0000256" key="11">
    <source>
        <dbReference type="ARBA" id="ARBA00023136"/>
    </source>
</evidence>
<protein>
    <recommendedName>
        <fullName evidence="13">Nickel/cobalt efflux system</fullName>
    </recommendedName>
</protein>
<keyword evidence="12" id="KW-0170">Cobalt</keyword>
<evidence type="ECO:0000256" key="3">
    <source>
        <dbReference type="ARBA" id="ARBA00022426"/>
    </source>
</evidence>
<evidence type="ECO:0000256" key="7">
    <source>
        <dbReference type="ARBA" id="ARBA00022692"/>
    </source>
</evidence>
<feature type="transmembrane region" description="Helical" evidence="13">
    <location>
        <begin position="18"/>
        <end position="35"/>
    </location>
</feature>
<feature type="transmembrane region" description="Helical" evidence="13">
    <location>
        <begin position="68"/>
        <end position="88"/>
    </location>
</feature>
<feature type="transmembrane region" description="Helical" evidence="13">
    <location>
        <begin position="245"/>
        <end position="273"/>
    </location>
</feature>
<accession>A0ABV2SI74</accession>
<comment type="subcellular location">
    <subcellularLocation>
        <location evidence="2 13">Cell membrane</location>
        <topology evidence="2 13">Multi-pass membrane protein</topology>
    </subcellularLocation>
</comment>
<keyword evidence="7 13" id="KW-0812">Transmembrane</keyword>
<evidence type="ECO:0000256" key="13">
    <source>
        <dbReference type="RuleBase" id="RU362101"/>
    </source>
</evidence>
<evidence type="ECO:0000256" key="10">
    <source>
        <dbReference type="ARBA" id="ARBA00023112"/>
    </source>
</evidence>